<proteinExistence type="predicted"/>
<dbReference type="Proteomes" id="UP000322814">
    <property type="component" value="Unassembled WGS sequence"/>
</dbReference>
<dbReference type="PANTHER" id="PTHR44068">
    <property type="entry name" value="ZGC:194242"/>
    <property type="match status" value="1"/>
</dbReference>
<evidence type="ECO:0000313" key="2">
    <source>
        <dbReference type="EMBL" id="TXJ36163.1"/>
    </source>
</evidence>
<dbReference type="InterPro" id="IPR025714">
    <property type="entry name" value="Methyltranfer_dom"/>
</dbReference>
<name>A0A5C8EEN3_9SPIR</name>
<feature type="domain" description="Methyltransferase" evidence="1">
    <location>
        <begin position="55"/>
        <end position="172"/>
    </location>
</feature>
<evidence type="ECO:0000259" key="1">
    <source>
        <dbReference type="Pfam" id="PF13847"/>
    </source>
</evidence>
<dbReference type="GO" id="GO:0032259">
    <property type="term" value="P:methylation"/>
    <property type="evidence" value="ECO:0007669"/>
    <property type="project" value="UniProtKB-KW"/>
</dbReference>
<dbReference type="PANTHER" id="PTHR44068:SF11">
    <property type="entry name" value="GERANYL DIPHOSPHATE 2-C-METHYLTRANSFERASE"/>
    <property type="match status" value="1"/>
</dbReference>
<gene>
    <name evidence="2" type="ORF">EPJ78_09255</name>
</gene>
<dbReference type="CDD" id="cd02440">
    <property type="entry name" value="AdoMet_MTases"/>
    <property type="match status" value="1"/>
</dbReference>
<reference evidence="2 3" key="1">
    <citation type="journal article" date="1992" name="Lakartidningen">
        <title>[Penicillin V and not amoxicillin is the first choice preparation in acute otitis].</title>
        <authorList>
            <person name="Kamme C."/>
            <person name="Lundgren K."/>
            <person name="Prellner K."/>
        </authorList>
    </citation>
    <scope>NUCLEOTIDE SEQUENCE [LARGE SCALE GENOMIC DNA]</scope>
    <source>
        <strain evidence="2 3">PC4580III</strain>
    </source>
</reference>
<dbReference type="Pfam" id="PF13847">
    <property type="entry name" value="Methyltransf_31"/>
    <property type="match status" value="1"/>
</dbReference>
<protein>
    <submittedName>
        <fullName evidence="2">Class I SAM-dependent methyltransferase</fullName>
    </submittedName>
</protein>
<accession>A0A5C8EEN3</accession>
<sequence length="238" mass="27383">MGILYFFNKKENKDKYIKWLKKNAGERMDANRKELFKPDRCDFHLDRYEFASKYIKDGNKVLDVASGTGYGAFNIRKNNPAIDIIGVEIDEMTVEYANFIYGGGGVISYLKGSILNLPFEDNTFNVVTSFETIEHIEDDKGQVKEVLRVLKDGGLYIVSTPNAWSKHLFGKTKYHVRDYTYEEITSLLSDYCKILECYNQNSGSITPFNHRQKRGIVKTTNENKELAECFILVCQKTS</sequence>
<dbReference type="RefSeq" id="WP_147771303.1">
    <property type="nucleotide sequence ID" value="NZ_SAYB01000006.1"/>
</dbReference>
<dbReference type="Gene3D" id="3.40.50.150">
    <property type="entry name" value="Vaccinia Virus protein VP39"/>
    <property type="match status" value="1"/>
</dbReference>
<dbReference type="GO" id="GO:0008168">
    <property type="term" value="F:methyltransferase activity"/>
    <property type="evidence" value="ECO:0007669"/>
    <property type="project" value="UniProtKB-KW"/>
</dbReference>
<dbReference type="AlphaFoldDB" id="A0A5C8EEN3"/>
<dbReference type="InterPro" id="IPR050447">
    <property type="entry name" value="Erg6_SMT_methyltransf"/>
</dbReference>
<organism evidence="2 3">
    <name type="scientific">Brachyspira aalborgi</name>
    <dbReference type="NCBI Taxonomy" id="29522"/>
    <lineage>
        <taxon>Bacteria</taxon>
        <taxon>Pseudomonadati</taxon>
        <taxon>Spirochaetota</taxon>
        <taxon>Spirochaetia</taxon>
        <taxon>Brachyspirales</taxon>
        <taxon>Brachyspiraceae</taxon>
        <taxon>Brachyspira</taxon>
    </lineage>
</organism>
<dbReference type="SUPFAM" id="SSF53335">
    <property type="entry name" value="S-adenosyl-L-methionine-dependent methyltransferases"/>
    <property type="match status" value="1"/>
</dbReference>
<keyword evidence="2" id="KW-0489">Methyltransferase</keyword>
<evidence type="ECO:0000313" key="3">
    <source>
        <dbReference type="Proteomes" id="UP000322814"/>
    </source>
</evidence>
<keyword evidence="2" id="KW-0808">Transferase</keyword>
<comment type="caution">
    <text evidence="2">The sequence shown here is derived from an EMBL/GenBank/DDBJ whole genome shotgun (WGS) entry which is preliminary data.</text>
</comment>
<dbReference type="InterPro" id="IPR029063">
    <property type="entry name" value="SAM-dependent_MTases_sf"/>
</dbReference>
<dbReference type="EMBL" id="SAYB01000006">
    <property type="protein sequence ID" value="TXJ36163.1"/>
    <property type="molecule type" value="Genomic_DNA"/>
</dbReference>